<dbReference type="GO" id="GO:0032259">
    <property type="term" value="P:methylation"/>
    <property type="evidence" value="ECO:0007669"/>
    <property type="project" value="UniProtKB-KW"/>
</dbReference>
<gene>
    <name evidence="2" type="ORF">C5L14_27195</name>
</gene>
<dbReference type="SUPFAM" id="SSF53335">
    <property type="entry name" value="S-adenosyl-L-methionine-dependent methyltransferases"/>
    <property type="match status" value="1"/>
</dbReference>
<organism evidence="2 3">
    <name type="scientific">Labrys okinawensis</name>
    <dbReference type="NCBI Taxonomy" id="346911"/>
    <lineage>
        <taxon>Bacteria</taxon>
        <taxon>Pseudomonadati</taxon>
        <taxon>Pseudomonadota</taxon>
        <taxon>Alphaproteobacteria</taxon>
        <taxon>Hyphomicrobiales</taxon>
        <taxon>Xanthobacteraceae</taxon>
        <taxon>Labrys</taxon>
    </lineage>
</organism>
<evidence type="ECO:0000313" key="2">
    <source>
        <dbReference type="EMBL" id="PRH84535.1"/>
    </source>
</evidence>
<dbReference type="EMBL" id="PUEJ01000013">
    <property type="protein sequence ID" value="PRH84535.1"/>
    <property type="molecule type" value="Genomic_DNA"/>
</dbReference>
<dbReference type="CDD" id="cd02440">
    <property type="entry name" value="AdoMet_MTases"/>
    <property type="match status" value="1"/>
</dbReference>
<name>A0A2S9Q5C4_9HYPH</name>
<dbReference type="InterPro" id="IPR041698">
    <property type="entry name" value="Methyltransf_25"/>
</dbReference>
<feature type="domain" description="Methyltransferase" evidence="1">
    <location>
        <begin position="44"/>
        <end position="132"/>
    </location>
</feature>
<evidence type="ECO:0000259" key="1">
    <source>
        <dbReference type="Pfam" id="PF13649"/>
    </source>
</evidence>
<evidence type="ECO:0000313" key="3">
    <source>
        <dbReference type="Proteomes" id="UP000237682"/>
    </source>
</evidence>
<reference evidence="2 3" key="1">
    <citation type="submission" date="2018-02" db="EMBL/GenBank/DDBJ databases">
        <title>Whole genome sequencing of endophytic bacterium.</title>
        <authorList>
            <person name="Eedara R."/>
            <person name="Podile A.R."/>
        </authorList>
    </citation>
    <scope>NUCLEOTIDE SEQUENCE [LARGE SCALE GENOMIC DNA]</scope>
    <source>
        <strain evidence="2 3">RP1T</strain>
    </source>
</reference>
<dbReference type="Proteomes" id="UP000237682">
    <property type="component" value="Unassembled WGS sequence"/>
</dbReference>
<dbReference type="GO" id="GO:0008168">
    <property type="term" value="F:methyltransferase activity"/>
    <property type="evidence" value="ECO:0007669"/>
    <property type="project" value="UniProtKB-KW"/>
</dbReference>
<keyword evidence="2" id="KW-0808">Transferase</keyword>
<sequence>MSAKDDVTIAFYAEQASAYTTRGQVAQKRRLDQFLSHIGPGGAILELGCGAGQDSEYMLAGGFDVTPTDGTPEIAYAAAKRLGRPVEVLLFENIEARDVYDGVWANACLLHVPRAELPAIIGRVHRALKPGGVFHASFKAGEAEGRDQFGRYYNYPSATWLEQAYRLGPWESVGIEAAKGGGYDNKPTDWLFVLAHKAGR</sequence>
<protein>
    <submittedName>
        <fullName evidence="2">SAM-dependent methyltransferase</fullName>
    </submittedName>
</protein>
<keyword evidence="3" id="KW-1185">Reference proteome</keyword>
<dbReference type="Gene3D" id="3.40.50.150">
    <property type="entry name" value="Vaccinia Virus protein VP39"/>
    <property type="match status" value="1"/>
</dbReference>
<proteinExistence type="predicted"/>
<dbReference type="InterPro" id="IPR029063">
    <property type="entry name" value="SAM-dependent_MTases_sf"/>
</dbReference>
<dbReference type="AlphaFoldDB" id="A0A2S9Q5C4"/>
<comment type="caution">
    <text evidence="2">The sequence shown here is derived from an EMBL/GenBank/DDBJ whole genome shotgun (WGS) entry which is preliminary data.</text>
</comment>
<accession>A0A2S9Q5C4</accession>
<dbReference type="OrthoDB" id="9804312at2"/>
<keyword evidence="2" id="KW-0489">Methyltransferase</keyword>
<dbReference type="Pfam" id="PF13649">
    <property type="entry name" value="Methyltransf_25"/>
    <property type="match status" value="1"/>
</dbReference>
<dbReference type="RefSeq" id="WP_105865192.1">
    <property type="nucleotide sequence ID" value="NZ_PUEJ01000013.1"/>
</dbReference>